<keyword evidence="8" id="KW-1185">Reference proteome</keyword>
<evidence type="ECO:0000256" key="2">
    <source>
        <dbReference type="ARBA" id="ARBA00022771"/>
    </source>
</evidence>
<feature type="domain" description="SWIM-type" evidence="6">
    <location>
        <begin position="110"/>
        <end position="142"/>
    </location>
</feature>
<dbReference type="AlphaFoldDB" id="A0A9R1XJ24"/>
<name>A0A9R1XJ24_LACSA</name>
<keyword evidence="3" id="KW-0862">Zinc</keyword>
<evidence type="ECO:0000313" key="7">
    <source>
        <dbReference type="EMBL" id="KAJ0211729.1"/>
    </source>
</evidence>
<keyword evidence="1" id="KW-0479">Metal-binding</keyword>
<dbReference type="PANTHER" id="PTHR31973:SF190">
    <property type="entry name" value="MULE TRANSPOSASE DOMAIN-CONTAINING PROTEIN"/>
    <property type="match status" value="1"/>
</dbReference>
<evidence type="ECO:0000256" key="4">
    <source>
        <dbReference type="PROSITE-ProRule" id="PRU00325"/>
    </source>
</evidence>
<evidence type="ECO:0000256" key="1">
    <source>
        <dbReference type="ARBA" id="ARBA00022723"/>
    </source>
</evidence>
<evidence type="ECO:0000256" key="3">
    <source>
        <dbReference type="ARBA" id="ARBA00022833"/>
    </source>
</evidence>
<reference evidence="7 8" key="1">
    <citation type="journal article" date="2017" name="Nat. Commun.">
        <title>Genome assembly with in vitro proximity ligation data and whole-genome triplication in lettuce.</title>
        <authorList>
            <person name="Reyes-Chin-Wo S."/>
            <person name="Wang Z."/>
            <person name="Yang X."/>
            <person name="Kozik A."/>
            <person name="Arikit S."/>
            <person name="Song C."/>
            <person name="Xia L."/>
            <person name="Froenicke L."/>
            <person name="Lavelle D.O."/>
            <person name="Truco M.J."/>
            <person name="Xia R."/>
            <person name="Zhu S."/>
            <person name="Xu C."/>
            <person name="Xu H."/>
            <person name="Xu X."/>
            <person name="Cox K."/>
            <person name="Korf I."/>
            <person name="Meyers B.C."/>
            <person name="Michelmore R.W."/>
        </authorList>
    </citation>
    <scope>NUCLEOTIDE SEQUENCE [LARGE SCALE GENOMIC DNA]</scope>
    <source>
        <strain evidence="8">cv. Salinas</strain>
        <tissue evidence="7">Seedlings</tissue>
    </source>
</reference>
<comment type="caution">
    <text evidence="7">The sequence shown here is derived from an EMBL/GenBank/DDBJ whole genome shotgun (WGS) entry which is preliminary data.</text>
</comment>
<dbReference type="GO" id="GO:0008270">
    <property type="term" value="F:zinc ion binding"/>
    <property type="evidence" value="ECO:0007669"/>
    <property type="project" value="UniProtKB-KW"/>
</dbReference>
<proteinExistence type="predicted"/>
<dbReference type="PANTHER" id="PTHR31973">
    <property type="entry name" value="POLYPROTEIN, PUTATIVE-RELATED"/>
    <property type="match status" value="1"/>
</dbReference>
<dbReference type="InterPro" id="IPR007527">
    <property type="entry name" value="Znf_SWIM"/>
</dbReference>
<protein>
    <recommendedName>
        <fullName evidence="6">SWIM-type domain-containing protein</fullName>
    </recommendedName>
</protein>
<dbReference type="PROSITE" id="PS50966">
    <property type="entry name" value="ZF_SWIM"/>
    <property type="match status" value="1"/>
</dbReference>
<evidence type="ECO:0000256" key="5">
    <source>
        <dbReference type="SAM" id="MobiDB-lite"/>
    </source>
</evidence>
<evidence type="ECO:0000259" key="6">
    <source>
        <dbReference type="PROSITE" id="PS50966"/>
    </source>
</evidence>
<dbReference type="SMART" id="SM00575">
    <property type="entry name" value="ZnF_PMZ"/>
    <property type="match status" value="1"/>
</dbReference>
<keyword evidence="2 4" id="KW-0863">Zinc-finger</keyword>
<dbReference type="Pfam" id="PF04434">
    <property type="entry name" value="SWIM"/>
    <property type="match status" value="1"/>
</dbReference>
<dbReference type="EMBL" id="NBSK02000004">
    <property type="protein sequence ID" value="KAJ0211729.1"/>
    <property type="molecule type" value="Genomic_DNA"/>
</dbReference>
<dbReference type="InterPro" id="IPR006564">
    <property type="entry name" value="Znf_PMZ"/>
</dbReference>
<sequence>MVCNGGEMSLEITLWRCATNTTIRHFERTMDEFKDFSAEAHEWLSKIPPVHWAMSHFSGRAHSDCLLNNLCEVFNSKLEHGREKPIITCLEALFCGSGKYQVTSMMFDQYVVNLKEGTCSCRYREITGIVCRHVVCAIWEHIQNGEKAQQPEYWVQHGGKYPINGRSMWPKSRCPTTLKPPTHHTQVGRPKKKRRRAIDEPTNQSKNLSRKFLTFTCSKCHNKGHNSRTCKGKGGQVRD</sequence>
<feature type="region of interest" description="Disordered" evidence="5">
    <location>
        <begin position="173"/>
        <end position="205"/>
    </location>
</feature>
<accession>A0A9R1XJ24</accession>
<organism evidence="7 8">
    <name type="scientific">Lactuca sativa</name>
    <name type="common">Garden lettuce</name>
    <dbReference type="NCBI Taxonomy" id="4236"/>
    <lineage>
        <taxon>Eukaryota</taxon>
        <taxon>Viridiplantae</taxon>
        <taxon>Streptophyta</taxon>
        <taxon>Embryophyta</taxon>
        <taxon>Tracheophyta</taxon>
        <taxon>Spermatophyta</taxon>
        <taxon>Magnoliopsida</taxon>
        <taxon>eudicotyledons</taxon>
        <taxon>Gunneridae</taxon>
        <taxon>Pentapetalae</taxon>
        <taxon>asterids</taxon>
        <taxon>campanulids</taxon>
        <taxon>Asterales</taxon>
        <taxon>Asteraceae</taxon>
        <taxon>Cichorioideae</taxon>
        <taxon>Cichorieae</taxon>
        <taxon>Lactucinae</taxon>
        <taxon>Lactuca</taxon>
    </lineage>
</organism>
<dbReference type="Proteomes" id="UP000235145">
    <property type="component" value="Unassembled WGS sequence"/>
</dbReference>
<evidence type="ECO:0000313" key="8">
    <source>
        <dbReference type="Proteomes" id="UP000235145"/>
    </source>
</evidence>
<gene>
    <name evidence="7" type="ORF">LSAT_V11C400224450</name>
</gene>